<evidence type="ECO:0000313" key="2">
    <source>
        <dbReference type="Proteomes" id="UP001162480"/>
    </source>
</evidence>
<keyword evidence="2" id="KW-1185">Reference proteome</keyword>
<dbReference type="AlphaFoldDB" id="A0AA36FBW9"/>
<evidence type="ECO:0000313" key="1">
    <source>
        <dbReference type="EMBL" id="CAI9732350.1"/>
    </source>
</evidence>
<accession>A0AA36FBW9</accession>
<dbReference type="Proteomes" id="UP001162480">
    <property type="component" value="Chromosome 13"/>
</dbReference>
<organism evidence="1 2">
    <name type="scientific">Octopus vulgaris</name>
    <name type="common">Common octopus</name>
    <dbReference type="NCBI Taxonomy" id="6645"/>
    <lineage>
        <taxon>Eukaryota</taxon>
        <taxon>Metazoa</taxon>
        <taxon>Spiralia</taxon>
        <taxon>Lophotrochozoa</taxon>
        <taxon>Mollusca</taxon>
        <taxon>Cephalopoda</taxon>
        <taxon>Coleoidea</taxon>
        <taxon>Octopodiformes</taxon>
        <taxon>Octopoda</taxon>
        <taxon>Incirrata</taxon>
        <taxon>Octopodidae</taxon>
        <taxon>Octopus</taxon>
    </lineage>
</organism>
<protein>
    <submittedName>
        <fullName evidence="1">Uncharacterized protein</fullName>
    </submittedName>
</protein>
<name>A0AA36FBW9_OCTVU</name>
<gene>
    <name evidence="1" type="ORF">OCTVUL_1B026442</name>
</gene>
<dbReference type="EMBL" id="OX597826">
    <property type="protein sequence ID" value="CAI9732350.1"/>
    <property type="molecule type" value="Genomic_DNA"/>
</dbReference>
<proteinExistence type="predicted"/>
<reference evidence="1" key="1">
    <citation type="submission" date="2023-08" db="EMBL/GenBank/DDBJ databases">
        <authorList>
            <person name="Alioto T."/>
            <person name="Alioto T."/>
            <person name="Gomez Garrido J."/>
        </authorList>
    </citation>
    <scope>NUCLEOTIDE SEQUENCE</scope>
</reference>
<sequence length="67" mass="7751">MAHICLFSVQKVEKRIETFPKWNSPVPHSLRSSISSLHHFSSPFSCLLLAHSSFTFNLLKTSKLQWH</sequence>